<dbReference type="InterPro" id="IPR045344">
    <property type="entry name" value="C-JID"/>
</dbReference>
<feature type="domain" description="C-JID" evidence="4">
    <location>
        <begin position="254"/>
        <end position="301"/>
    </location>
</feature>
<dbReference type="PANTHER" id="PTHR11017">
    <property type="entry name" value="LEUCINE-RICH REPEAT-CONTAINING PROTEIN"/>
    <property type="match status" value="1"/>
</dbReference>
<comment type="caution">
    <text evidence="6">The sequence shown here is derived from an EMBL/GenBank/DDBJ whole genome shotgun (WGS) entry which is preliminary data.</text>
</comment>
<dbReference type="InterPro" id="IPR058192">
    <property type="entry name" value="WHD_ROQ1-like"/>
</dbReference>
<name>A0A103SSQ4_CYNCS</name>
<accession>A0A103SSQ4</accession>
<evidence type="ECO:0008006" key="8">
    <source>
        <dbReference type="Google" id="ProtNLM"/>
    </source>
</evidence>
<protein>
    <recommendedName>
        <fullName evidence="8">Leucine-rich repeat-containing protein</fullName>
    </recommendedName>
</protein>
<evidence type="ECO:0000256" key="2">
    <source>
        <dbReference type="ARBA" id="ARBA00022737"/>
    </source>
</evidence>
<dbReference type="EMBL" id="LEKV01007384">
    <property type="protein sequence ID" value="KVG93657.1"/>
    <property type="molecule type" value="Genomic_DNA"/>
</dbReference>
<reference evidence="6 7" key="1">
    <citation type="journal article" date="2016" name="Sci. Rep.">
        <title>The genome sequence of the outbreeding globe artichoke constructed de novo incorporating a phase-aware low-pass sequencing strategy of F1 progeny.</title>
        <authorList>
            <person name="Scaglione D."/>
            <person name="Reyes-Chin-Wo S."/>
            <person name="Acquadro A."/>
            <person name="Froenicke L."/>
            <person name="Portis E."/>
            <person name="Beitel C."/>
            <person name="Tirone M."/>
            <person name="Mauro R."/>
            <person name="Lo Monaco A."/>
            <person name="Mauromicale G."/>
            <person name="Faccioli P."/>
            <person name="Cattivelli L."/>
            <person name="Rieseberg L."/>
            <person name="Michelmore R."/>
            <person name="Lanteri S."/>
        </authorList>
    </citation>
    <scope>NUCLEOTIDE SEQUENCE [LARGE SCALE GENOMIC DNA]</scope>
    <source>
        <strain evidence="6">2C</strain>
    </source>
</reference>
<evidence type="ECO:0000313" key="7">
    <source>
        <dbReference type="Proteomes" id="UP000243975"/>
    </source>
</evidence>
<feature type="region of interest" description="Disordered" evidence="3">
    <location>
        <begin position="326"/>
        <end position="345"/>
    </location>
</feature>
<proteinExistence type="predicted"/>
<dbReference type="AlphaFoldDB" id="A0A103SSQ4"/>
<evidence type="ECO:0000256" key="1">
    <source>
        <dbReference type="ARBA" id="ARBA00022614"/>
    </source>
</evidence>
<feature type="non-terminal residue" evidence="6">
    <location>
        <position position="1"/>
    </location>
</feature>
<evidence type="ECO:0000313" key="6">
    <source>
        <dbReference type="EMBL" id="KVG93657.1"/>
    </source>
</evidence>
<dbReference type="GO" id="GO:0006952">
    <property type="term" value="P:defense response"/>
    <property type="evidence" value="ECO:0007669"/>
    <property type="project" value="InterPro"/>
</dbReference>
<dbReference type="PANTHER" id="PTHR11017:SF573">
    <property type="entry name" value="ADP-RIBOSYL CYCLASE_CYCLIC ADP-RIBOSE HYDROLASE"/>
    <property type="match status" value="1"/>
</dbReference>
<keyword evidence="1" id="KW-0433">Leucine-rich repeat</keyword>
<dbReference type="Pfam" id="PF20160">
    <property type="entry name" value="C-JID"/>
    <property type="match status" value="1"/>
</dbReference>
<dbReference type="SUPFAM" id="SSF46785">
    <property type="entry name" value="Winged helix' DNA-binding domain"/>
    <property type="match status" value="1"/>
</dbReference>
<dbReference type="InterPro" id="IPR036390">
    <property type="entry name" value="WH_DNA-bd_sf"/>
</dbReference>
<evidence type="ECO:0000259" key="4">
    <source>
        <dbReference type="Pfam" id="PF20160"/>
    </source>
</evidence>
<dbReference type="Proteomes" id="UP000243975">
    <property type="component" value="Unassembled WGS sequence"/>
</dbReference>
<keyword evidence="7" id="KW-1185">Reference proteome</keyword>
<dbReference type="Pfam" id="PF23282">
    <property type="entry name" value="WHD_ROQ1"/>
    <property type="match status" value="1"/>
</dbReference>
<dbReference type="Gramene" id="KVG93657">
    <property type="protein sequence ID" value="KVG93657"/>
    <property type="gene ID" value="Ccrd_026081"/>
</dbReference>
<feature type="domain" description="Disease resistance protein Roq1-like winged-helix" evidence="5">
    <location>
        <begin position="8"/>
        <end position="73"/>
    </location>
</feature>
<organism evidence="6 7">
    <name type="scientific">Cynara cardunculus var. scolymus</name>
    <name type="common">Globe artichoke</name>
    <name type="synonym">Cynara scolymus</name>
    <dbReference type="NCBI Taxonomy" id="59895"/>
    <lineage>
        <taxon>Eukaryota</taxon>
        <taxon>Viridiplantae</taxon>
        <taxon>Streptophyta</taxon>
        <taxon>Embryophyta</taxon>
        <taxon>Tracheophyta</taxon>
        <taxon>Spermatophyta</taxon>
        <taxon>Magnoliopsida</taxon>
        <taxon>eudicotyledons</taxon>
        <taxon>Gunneridae</taxon>
        <taxon>Pentapetalae</taxon>
        <taxon>asterids</taxon>
        <taxon>campanulids</taxon>
        <taxon>Asterales</taxon>
        <taxon>Asteraceae</taxon>
        <taxon>Carduoideae</taxon>
        <taxon>Cardueae</taxon>
        <taxon>Carduinae</taxon>
        <taxon>Cynara</taxon>
    </lineage>
</organism>
<keyword evidence="2" id="KW-0677">Repeat</keyword>
<evidence type="ECO:0000259" key="5">
    <source>
        <dbReference type="Pfam" id="PF23282"/>
    </source>
</evidence>
<evidence type="ECO:0000256" key="3">
    <source>
        <dbReference type="SAM" id="MobiDB-lite"/>
    </source>
</evidence>
<feature type="non-terminal residue" evidence="6">
    <location>
        <position position="345"/>
    </location>
</feature>
<gene>
    <name evidence="6" type="ORF">Ccrd_026081</name>
</gene>
<sequence length="345" mass="39870">FDALDFDKKNIFLDIACSFIGEDKDFAASVLGSSAHANIQVLVDKSLITISRDNNLLQMHDLIQSMARRIIHEEFVVKEVWSRLWNLSELRNVLSKNKAIEGLEVLDLSLKQSSPNFHIDGEAFEDMKNLRILKISYGELENFWEDSKVNYSGRLKALSNELTLLYWNGCPFEFPLDFYPENIVVIDLSYSYLKTLWTTPKVCMSQPLPDHNPSITTQISSLLQFMELPSNTCGIFGGQERQFFQGDLLEIIYHGNRIPQWFTNTKMGNHIHVELPPNFCYNKFRGYGICVIFTQKRSYGRHNYNNAPRLVFDEDIEETTNFSLTQDLPTPTEEGGAIQMWRNNR</sequence>
<dbReference type="InterPro" id="IPR044974">
    <property type="entry name" value="Disease_R_plants"/>
</dbReference>